<accession>A0A8S9R707</accession>
<name>A0A8S9R707_BRACR</name>
<organism evidence="1 2">
    <name type="scientific">Brassica cretica</name>
    <name type="common">Mustard</name>
    <dbReference type="NCBI Taxonomy" id="69181"/>
    <lineage>
        <taxon>Eukaryota</taxon>
        <taxon>Viridiplantae</taxon>
        <taxon>Streptophyta</taxon>
        <taxon>Embryophyta</taxon>
        <taxon>Tracheophyta</taxon>
        <taxon>Spermatophyta</taxon>
        <taxon>Magnoliopsida</taxon>
        <taxon>eudicotyledons</taxon>
        <taxon>Gunneridae</taxon>
        <taxon>Pentapetalae</taxon>
        <taxon>rosids</taxon>
        <taxon>malvids</taxon>
        <taxon>Brassicales</taxon>
        <taxon>Brassicaceae</taxon>
        <taxon>Brassiceae</taxon>
        <taxon>Brassica</taxon>
    </lineage>
</organism>
<comment type="caution">
    <text evidence="1">The sequence shown here is derived from an EMBL/GenBank/DDBJ whole genome shotgun (WGS) entry which is preliminary data.</text>
</comment>
<dbReference type="AlphaFoldDB" id="A0A8S9R707"/>
<reference evidence="1" key="1">
    <citation type="submission" date="2019-12" db="EMBL/GenBank/DDBJ databases">
        <title>Genome sequencing and annotation of Brassica cretica.</title>
        <authorList>
            <person name="Studholme D.J."/>
            <person name="Sarris P."/>
        </authorList>
    </citation>
    <scope>NUCLEOTIDE SEQUENCE</scope>
    <source>
        <strain evidence="1">PFS-109/04</strain>
        <tissue evidence="1">Leaf</tissue>
    </source>
</reference>
<dbReference type="Proteomes" id="UP000712600">
    <property type="component" value="Unassembled WGS sequence"/>
</dbReference>
<evidence type="ECO:0000313" key="1">
    <source>
        <dbReference type="EMBL" id="KAF3558121.1"/>
    </source>
</evidence>
<gene>
    <name evidence="1" type="ORF">F2Q69_00011863</name>
</gene>
<protein>
    <submittedName>
        <fullName evidence="1">Uncharacterized protein</fullName>
    </submittedName>
</protein>
<proteinExistence type="predicted"/>
<sequence length="137" mass="14549">MIGSSSNENLTFSADNVKALTCLNLETLTKTVLSASVLQDSKETVLRSVKTSTSAKRGKPVTARNVAARILGEAMSALVAGSQVRSAWAAVWLIMLSLGLAAGGAYCEDPTRFPLPVVRPQFASLDQTGHIRIFLLT</sequence>
<evidence type="ECO:0000313" key="2">
    <source>
        <dbReference type="Proteomes" id="UP000712600"/>
    </source>
</evidence>
<dbReference type="EMBL" id="QGKX02000996">
    <property type="protein sequence ID" value="KAF3558121.1"/>
    <property type="molecule type" value="Genomic_DNA"/>
</dbReference>